<organism evidence="1 2">
    <name type="scientific">Nezara viridula</name>
    <name type="common">Southern green stink bug</name>
    <name type="synonym">Cimex viridulus</name>
    <dbReference type="NCBI Taxonomy" id="85310"/>
    <lineage>
        <taxon>Eukaryota</taxon>
        <taxon>Metazoa</taxon>
        <taxon>Ecdysozoa</taxon>
        <taxon>Arthropoda</taxon>
        <taxon>Hexapoda</taxon>
        <taxon>Insecta</taxon>
        <taxon>Pterygota</taxon>
        <taxon>Neoptera</taxon>
        <taxon>Paraneoptera</taxon>
        <taxon>Hemiptera</taxon>
        <taxon>Heteroptera</taxon>
        <taxon>Panheteroptera</taxon>
        <taxon>Pentatomomorpha</taxon>
        <taxon>Pentatomoidea</taxon>
        <taxon>Pentatomidae</taxon>
        <taxon>Pentatominae</taxon>
        <taxon>Nezara</taxon>
    </lineage>
</organism>
<keyword evidence="2" id="KW-1185">Reference proteome</keyword>
<evidence type="ECO:0000313" key="1">
    <source>
        <dbReference type="EMBL" id="CAH1391147.1"/>
    </source>
</evidence>
<evidence type="ECO:0000313" key="2">
    <source>
        <dbReference type="Proteomes" id="UP001152798"/>
    </source>
</evidence>
<gene>
    <name evidence="1" type="ORF">NEZAVI_LOCUS2222</name>
</gene>
<protein>
    <submittedName>
        <fullName evidence="1">Uncharacterized protein</fullName>
    </submittedName>
</protein>
<name>A0A9P0E2F9_NEZVI</name>
<dbReference type="EMBL" id="OV725077">
    <property type="protein sequence ID" value="CAH1391147.1"/>
    <property type="molecule type" value="Genomic_DNA"/>
</dbReference>
<accession>A0A9P0E2F9</accession>
<reference evidence="1" key="1">
    <citation type="submission" date="2022-01" db="EMBL/GenBank/DDBJ databases">
        <authorList>
            <person name="King R."/>
        </authorList>
    </citation>
    <scope>NUCLEOTIDE SEQUENCE</scope>
</reference>
<sequence length="33" mass="3613">MHCPRDYLPTFSAENAGSMKRGCAGLEISDQVQ</sequence>
<dbReference type="AlphaFoldDB" id="A0A9P0E2F9"/>
<dbReference type="Proteomes" id="UP001152798">
    <property type="component" value="Chromosome 1"/>
</dbReference>
<proteinExistence type="predicted"/>